<organism evidence="10 11">
    <name type="scientific">Tigriopus californicus</name>
    <name type="common">Marine copepod</name>
    <dbReference type="NCBI Taxonomy" id="6832"/>
    <lineage>
        <taxon>Eukaryota</taxon>
        <taxon>Metazoa</taxon>
        <taxon>Ecdysozoa</taxon>
        <taxon>Arthropoda</taxon>
        <taxon>Crustacea</taxon>
        <taxon>Multicrustacea</taxon>
        <taxon>Hexanauplia</taxon>
        <taxon>Copepoda</taxon>
        <taxon>Harpacticoida</taxon>
        <taxon>Harpacticidae</taxon>
        <taxon>Tigriopus</taxon>
    </lineage>
</organism>
<accession>A0A553PQA8</accession>
<dbReference type="Proteomes" id="UP000318571">
    <property type="component" value="Chromosome 6"/>
</dbReference>
<evidence type="ECO:0000313" key="11">
    <source>
        <dbReference type="Proteomes" id="UP000318571"/>
    </source>
</evidence>
<keyword evidence="3" id="KW-0677">Repeat</keyword>
<evidence type="ECO:0000256" key="6">
    <source>
        <dbReference type="ARBA" id="ARBA00023242"/>
    </source>
</evidence>
<dbReference type="InterPro" id="IPR013087">
    <property type="entry name" value="Znf_C2H2_type"/>
</dbReference>
<dbReference type="PROSITE" id="PS50157">
    <property type="entry name" value="ZINC_FINGER_C2H2_2"/>
    <property type="match status" value="4"/>
</dbReference>
<reference evidence="10 11" key="1">
    <citation type="journal article" date="2018" name="Nat. Ecol. Evol.">
        <title>Genomic signatures of mitonuclear coevolution across populations of Tigriopus californicus.</title>
        <authorList>
            <person name="Barreto F.S."/>
            <person name="Watson E.T."/>
            <person name="Lima T.G."/>
            <person name="Willett C.S."/>
            <person name="Edmands S."/>
            <person name="Li W."/>
            <person name="Burton R.S."/>
        </authorList>
    </citation>
    <scope>NUCLEOTIDE SEQUENCE [LARGE SCALE GENOMIC DNA]</scope>
    <source>
        <strain evidence="10 11">San Diego</strain>
    </source>
</reference>
<dbReference type="SUPFAM" id="SSF57667">
    <property type="entry name" value="beta-beta-alpha zinc fingers"/>
    <property type="match status" value="3"/>
</dbReference>
<protein>
    <recommendedName>
        <fullName evidence="9">C2H2-type domain-containing protein</fullName>
    </recommendedName>
</protein>
<feature type="domain" description="C2H2-type" evidence="9">
    <location>
        <begin position="97"/>
        <end position="126"/>
    </location>
</feature>
<dbReference type="InterPro" id="IPR036236">
    <property type="entry name" value="Znf_C2H2_sf"/>
</dbReference>
<dbReference type="PROSITE" id="PS00028">
    <property type="entry name" value="ZINC_FINGER_C2H2_1"/>
    <property type="match status" value="5"/>
</dbReference>
<evidence type="ECO:0000256" key="1">
    <source>
        <dbReference type="ARBA" id="ARBA00004123"/>
    </source>
</evidence>
<feature type="region of interest" description="Disordered" evidence="8">
    <location>
        <begin position="357"/>
        <end position="377"/>
    </location>
</feature>
<proteinExistence type="predicted"/>
<keyword evidence="4 7" id="KW-0863">Zinc-finger</keyword>
<evidence type="ECO:0000256" key="3">
    <source>
        <dbReference type="ARBA" id="ARBA00022737"/>
    </source>
</evidence>
<dbReference type="AlphaFoldDB" id="A0A553PQA8"/>
<evidence type="ECO:0000256" key="8">
    <source>
        <dbReference type="SAM" id="MobiDB-lite"/>
    </source>
</evidence>
<dbReference type="EMBL" id="VCGU01000002">
    <property type="protein sequence ID" value="TRY79867.1"/>
    <property type="molecule type" value="Genomic_DNA"/>
</dbReference>
<name>A0A553PQA8_TIGCA</name>
<dbReference type="PANTHER" id="PTHR23235:SF142">
    <property type="entry name" value="ZINC FINGER PROTEIN 384"/>
    <property type="match status" value="1"/>
</dbReference>
<dbReference type="FunFam" id="3.30.160.60:FF:001397">
    <property type="entry name" value="Datilografo, isoform A"/>
    <property type="match status" value="1"/>
</dbReference>
<evidence type="ECO:0000256" key="2">
    <source>
        <dbReference type="ARBA" id="ARBA00022723"/>
    </source>
</evidence>
<dbReference type="FunFam" id="3.30.160.60:FF:001495">
    <property type="entry name" value="Datilografo, isoform B"/>
    <property type="match status" value="1"/>
</dbReference>
<comment type="caution">
    <text evidence="10">The sequence shown here is derived from an EMBL/GenBank/DDBJ whole genome shotgun (WGS) entry which is preliminary data.</text>
</comment>
<evidence type="ECO:0000259" key="9">
    <source>
        <dbReference type="PROSITE" id="PS50157"/>
    </source>
</evidence>
<dbReference type="SMART" id="SM00355">
    <property type="entry name" value="ZnF_C2H2"/>
    <property type="match status" value="5"/>
</dbReference>
<dbReference type="FunFam" id="3.30.160.60:FF:000433">
    <property type="entry name" value="zinc finger protein 384 isoform X1"/>
    <property type="match status" value="1"/>
</dbReference>
<dbReference type="Pfam" id="PF00096">
    <property type="entry name" value="zf-C2H2"/>
    <property type="match status" value="4"/>
</dbReference>
<feature type="domain" description="C2H2-type" evidence="9">
    <location>
        <begin position="69"/>
        <end position="96"/>
    </location>
</feature>
<feature type="domain" description="C2H2-type" evidence="9">
    <location>
        <begin position="133"/>
        <end position="156"/>
    </location>
</feature>
<dbReference type="STRING" id="6832.A0A553PQA8"/>
<dbReference type="FunFam" id="3.30.160.60:FF:001498">
    <property type="entry name" value="Zinc finger protein 404"/>
    <property type="match status" value="1"/>
</dbReference>
<keyword evidence="11" id="KW-1185">Reference proteome</keyword>
<evidence type="ECO:0000256" key="7">
    <source>
        <dbReference type="PROSITE-ProRule" id="PRU00042"/>
    </source>
</evidence>
<dbReference type="Gene3D" id="3.30.160.60">
    <property type="entry name" value="Classic Zinc Finger"/>
    <property type="match status" value="4"/>
</dbReference>
<gene>
    <name evidence="10" type="ORF">TCAL_06043</name>
</gene>
<dbReference type="GO" id="GO:0008270">
    <property type="term" value="F:zinc ion binding"/>
    <property type="evidence" value="ECO:0007669"/>
    <property type="project" value="UniProtKB-KW"/>
</dbReference>
<dbReference type="PANTHER" id="PTHR23235">
    <property type="entry name" value="KRUEPPEL-LIKE TRANSCRIPTION FACTOR"/>
    <property type="match status" value="1"/>
</dbReference>
<feature type="region of interest" description="Disordered" evidence="8">
    <location>
        <begin position="1"/>
        <end position="35"/>
    </location>
</feature>
<evidence type="ECO:0000256" key="4">
    <source>
        <dbReference type="ARBA" id="ARBA00022771"/>
    </source>
</evidence>
<feature type="region of interest" description="Disordered" evidence="8">
    <location>
        <begin position="258"/>
        <end position="327"/>
    </location>
</feature>
<comment type="subcellular location">
    <subcellularLocation>
        <location evidence="1">Nucleus</location>
    </subcellularLocation>
</comment>
<evidence type="ECO:0000256" key="5">
    <source>
        <dbReference type="ARBA" id="ARBA00022833"/>
    </source>
</evidence>
<evidence type="ECO:0000313" key="10">
    <source>
        <dbReference type="EMBL" id="TRY79867.1"/>
    </source>
</evidence>
<feature type="domain" description="C2H2-type" evidence="9">
    <location>
        <begin position="41"/>
        <end position="68"/>
    </location>
</feature>
<keyword evidence="6" id="KW-0539">Nucleus</keyword>
<sequence length="478" mass="51294">MTKTAMHFHGRDLQGPGSGSSMVGGSSGGSQCPSGRDIKPHQCQQCLKAFSSNHQLVQHIRVHTGEKPYKCSYCDRRFKQLSHVQQHTRLHTGERPYKCHVPDCGRAFIQLSNLQQHLRNHESQLERLKNRPFHCNICGKGFATESSLRTHNGKHTALVGGPNPTCCPLCQKLCISGEALMEHMKFVHKDPNASGVPGLLSHMDEMRMDAKHQFAAQYVLNRAANERREREALLAAAAMNMQHFAMAGGNMQPLLGSGLACSPSSQSDSSATRMSTPGEMKMEHSGLGGSRNAFGSAGSGRLAHQQGHHPDYVHSLSQGNVPGASGAQHFELGNVGLLQQSGSGTLDSFERSFVAPGGIEGNPRVQVGNPRSDPEQSTIGHRVVEQGVVGNVGESSRSLISPAVPVARASSSDSLFKPSAFGTDDGGPMAGYPPTSGYSELLSRYRLEQTLKHLHGFQDARNIGIPFSSSSATGQGPV</sequence>
<keyword evidence="2" id="KW-0479">Metal-binding</keyword>
<keyword evidence="5" id="KW-0862">Zinc</keyword>
<dbReference type="GO" id="GO:0005634">
    <property type="term" value="C:nucleus"/>
    <property type="evidence" value="ECO:0007669"/>
    <property type="project" value="UniProtKB-SubCell"/>
</dbReference>